<dbReference type="InterPro" id="IPR036591">
    <property type="entry name" value="YggU-like_sf"/>
</dbReference>
<comment type="similarity">
    <text evidence="1 2">Belongs to the UPF0235 family.</text>
</comment>
<sequence length="103" mass="11091">MTCEELSACVNAQQDGVVIALFVQPRASKNSLCGLQGEELKVRLTSPPVEGAANKLCCTFFAKLLGVSKSSVTLIRGDKSRHKQIVVEGVSLDEVKQRLAKAF</sequence>
<comment type="caution">
    <text evidence="3">The sequence shown here is derived from an EMBL/GenBank/DDBJ whole genome shotgun (WGS) entry which is preliminary data.</text>
</comment>
<protein>
    <recommendedName>
        <fullName evidence="2">UPF0235 protein Dace_1230</fullName>
    </recommendedName>
</protein>
<dbReference type="GO" id="GO:0005737">
    <property type="term" value="C:cytoplasm"/>
    <property type="evidence" value="ECO:0007669"/>
    <property type="project" value="TreeGrafter"/>
</dbReference>
<dbReference type="AlphaFoldDB" id="Q1JYE5"/>
<dbReference type="RefSeq" id="WP_006001206.1">
    <property type="nucleotide sequence ID" value="NZ_AAEW02000012.1"/>
</dbReference>
<name>Q1JYE5_DESA6</name>
<dbReference type="EMBL" id="AAEW02000012">
    <property type="protein sequence ID" value="EAT15261.1"/>
    <property type="molecule type" value="Genomic_DNA"/>
</dbReference>
<gene>
    <name evidence="3" type="ORF">Dace_1230</name>
</gene>
<organism evidence="3 4">
    <name type="scientific">Desulfuromonas acetoxidans (strain DSM 684 / 11070)</name>
    <dbReference type="NCBI Taxonomy" id="281689"/>
    <lineage>
        <taxon>Bacteria</taxon>
        <taxon>Pseudomonadati</taxon>
        <taxon>Thermodesulfobacteriota</taxon>
        <taxon>Desulfuromonadia</taxon>
        <taxon>Desulfuromonadales</taxon>
        <taxon>Desulfuromonadaceae</taxon>
        <taxon>Desulfuromonas</taxon>
    </lineage>
</organism>
<keyword evidence="4" id="KW-1185">Reference proteome</keyword>
<reference evidence="3" key="2">
    <citation type="submission" date="2006-05" db="EMBL/GenBank/DDBJ databases">
        <title>Sequencing of the draft genome and assembly of Desulfuromonas acetoxidans DSM 684.</title>
        <authorList>
            <consortium name="US DOE Joint Genome Institute (JGI-PGF)"/>
            <person name="Copeland A."/>
            <person name="Lucas S."/>
            <person name="Lapidus A."/>
            <person name="Barry K."/>
            <person name="Detter J.C."/>
            <person name="Glavina del Rio T."/>
            <person name="Hammon N."/>
            <person name="Israni S."/>
            <person name="Dalin E."/>
            <person name="Tice H."/>
            <person name="Bruce D."/>
            <person name="Pitluck S."/>
            <person name="Richardson P."/>
        </authorList>
    </citation>
    <scope>NUCLEOTIDE SEQUENCE [LARGE SCALE GENOMIC DNA]</scope>
    <source>
        <strain evidence="3">DSM 684</strain>
    </source>
</reference>
<dbReference type="HAMAP" id="MF_00634">
    <property type="entry name" value="UPF0235"/>
    <property type="match status" value="1"/>
</dbReference>
<dbReference type="InterPro" id="IPR003746">
    <property type="entry name" value="DUF167"/>
</dbReference>
<proteinExistence type="inferred from homology"/>
<evidence type="ECO:0000256" key="2">
    <source>
        <dbReference type="HAMAP-Rule" id="MF_00634"/>
    </source>
</evidence>
<evidence type="ECO:0000313" key="3">
    <source>
        <dbReference type="EMBL" id="EAT15261.1"/>
    </source>
</evidence>
<dbReference type="PANTHER" id="PTHR13420">
    <property type="entry name" value="UPF0235 PROTEIN C15ORF40"/>
    <property type="match status" value="1"/>
</dbReference>
<evidence type="ECO:0000313" key="4">
    <source>
        <dbReference type="Proteomes" id="UP000005695"/>
    </source>
</evidence>
<dbReference type="Pfam" id="PF02594">
    <property type="entry name" value="DUF167"/>
    <property type="match status" value="1"/>
</dbReference>
<dbReference type="OrthoDB" id="9800587at2"/>
<dbReference type="SUPFAM" id="SSF69786">
    <property type="entry name" value="YggU-like"/>
    <property type="match status" value="1"/>
</dbReference>
<dbReference type="SMART" id="SM01152">
    <property type="entry name" value="DUF167"/>
    <property type="match status" value="1"/>
</dbReference>
<dbReference type="PANTHER" id="PTHR13420:SF7">
    <property type="entry name" value="UPF0235 PROTEIN C15ORF40"/>
    <property type="match status" value="1"/>
</dbReference>
<dbReference type="Gene3D" id="3.30.1200.10">
    <property type="entry name" value="YggU-like"/>
    <property type="match status" value="1"/>
</dbReference>
<accession>Q1JYE5</accession>
<reference evidence="3" key="1">
    <citation type="submission" date="2006-05" db="EMBL/GenBank/DDBJ databases">
        <title>Annotation of the draft genome assembly of Desulfuromonas acetoxidans DSM 684.</title>
        <authorList>
            <consortium name="US DOE Joint Genome Institute (JGI-ORNL)"/>
            <person name="Larimer F."/>
            <person name="Land M."/>
            <person name="Hauser L."/>
        </authorList>
    </citation>
    <scope>NUCLEOTIDE SEQUENCE [LARGE SCALE GENOMIC DNA]</scope>
    <source>
        <strain evidence="3">DSM 684</strain>
    </source>
</reference>
<dbReference type="NCBIfam" id="TIGR00251">
    <property type="entry name" value="DUF167 family protein"/>
    <property type="match status" value="1"/>
</dbReference>
<evidence type="ECO:0000256" key="1">
    <source>
        <dbReference type="ARBA" id="ARBA00010364"/>
    </source>
</evidence>
<dbReference type="Proteomes" id="UP000005695">
    <property type="component" value="Unassembled WGS sequence"/>
</dbReference>